<comment type="subcellular location">
    <subcellularLocation>
        <location evidence="1">Cell outer membrane</location>
    </subcellularLocation>
</comment>
<evidence type="ECO:0000259" key="6">
    <source>
        <dbReference type="Pfam" id="PF07980"/>
    </source>
</evidence>
<keyword evidence="8" id="KW-1185">Reference proteome</keyword>
<comment type="caution">
    <text evidence="7">The sequence shown here is derived from an EMBL/GenBank/DDBJ whole genome shotgun (WGS) entry which is preliminary data.</text>
</comment>
<keyword evidence="5" id="KW-0998">Cell outer membrane</keyword>
<dbReference type="GO" id="GO:0009279">
    <property type="term" value="C:cell outer membrane"/>
    <property type="evidence" value="ECO:0007669"/>
    <property type="project" value="UniProtKB-SubCell"/>
</dbReference>
<gene>
    <name evidence="7" type="ORF">KGMB02408_33850</name>
</gene>
<dbReference type="Pfam" id="PF07980">
    <property type="entry name" value="SusD_RagB"/>
    <property type="match status" value="1"/>
</dbReference>
<evidence type="ECO:0000256" key="2">
    <source>
        <dbReference type="ARBA" id="ARBA00006275"/>
    </source>
</evidence>
<dbReference type="AlphaFoldDB" id="A0A401LY11"/>
<accession>A0A401LY11</accession>
<feature type="domain" description="RagB/SusD" evidence="6">
    <location>
        <begin position="1"/>
        <end position="149"/>
    </location>
</feature>
<dbReference type="EMBL" id="BHWB01000011">
    <property type="protein sequence ID" value="GCB36440.1"/>
    <property type="molecule type" value="Genomic_DNA"/>
</dbReference>
<evidence type="ECO:0000256" key="1">
    <source>
        <dbReference type="ARBA" id="ARBA00004442"/>
    </source>
</evidence>
<evidence type="ECO:0000313" key="7">
    <source>
        <dbReference type="EMBL" id="GCB36440.1"/>
    </source>
</evidence>
<dbReference type="SUPFAM" id="SSF48452">
    <property type="entry name" value="TPR-like"/>
    <property type="match status" value="1"/>
</dbReference>
<proteinExistence type="inferred from homology"/>
<comment type="similarity">
    <text evidence="2">Belongs to the SusD family.</text>
</comment>
<reference evidence="7 8" key="1">
    <citation type="submission" date="2018-10" db="EMBL/GenBank/DDBJ databases">
        <title>Draft Genome Sequence of Bacteroides sp. KCTC 15687.</title>
        <authorList>
            <person name="Yu S.Y."/>
            <person name="Kim J.S."/>
            <person name="Oh B.S."/>
            <person name="Park S.H."/>
            <person name="Kang S.W."/>
            <person name="Park J.E."/>
            <person name="Choi S.H."/>
            <person name="Han K.I."/>
            <person name="Lee K.C."/>
            <person name="Eom M.K."/>
            <person name="Suh M.K."/>
            <person name="Lee D.H."/>
            <person name="Yoon H."/>
            <person name="Kim B."/>
            <person name="Yang S.J."/>
            <person name="Lee J.S."/>
            <person name="Lee J.H."/>
        </authorList>
    </citation>
    <scope>NUCLEOTIDE SEQUENCE [LARGE SCALE GENOMIC DNA]</scope>
    <source>
        <strain evidence="7 8">KCTC 15687</strain>
    </source>
</reference>
<evidence type="ECO:0000256" key="5">
    <source>
        <dbReference type="ARBA" id="ARBA00023237"/>
    </source>
</evidence>
<dbReference type="Proteomes" id="UP000288079">
    <property type="component" value="Unassembled WGS sequence"/>
</dbReference>
<dbReference type="InterPro" id="IPR011990">
    <property type="entry name" value="TPR-like_helical_dom_sf"/>
</dbReference>
<dbReference type="Gene3D" id="1.25.40.390">
    <property type="match status" value="1"/>
</dbReference>
<protein>
    <recommendedName>
        <fullName evidence="6">RagB/SusD domain-containing protein</fullName>
    </recommendedName>
</protein>
<keyword evidence="4" id="KW-0472">Membrane</keyword>
<name>A0A401LY11_9BACE</name>
<evidence type="ECO:0000256" key="3">
    <source>
        <dbReference type="ARBA" id="ARBA00022729"/>
    </source>
</evidence>
<sequence>MRLADLYLLYAETLNEAEDTEENRILAMAYLDKVRDRAGLKGVEESWTKYSSNPTKFKSQKGLRDIIQQERMIELCLEGQRFWDIRRWKIAIQLYQTPIQSWDLTQRESKYYYRKRTIASPSFGLKDYFWPIRDYEILINPNMEQNLGWKINK</sequence>
<dbReference type="InterPro" id="IPR012944">
    <property type="entry name" value="SusD_RagB_dom"/>
</dbReference>
<evidence type="ECO:0000313" key="8">
    <source>
        <dbReference type="Proteomes" id="UP000288079"/>
    </source>
</evidence>
<organism evidence="7 8">
    <name type="scientific">Bacteroides faecalis</name>
    <dbReference type="NCBI Taxonomy" id="2447885"/>
    <lineage>
        <taxon>Bacteria</taxon>
        <taxon>Pseudomonadati</taxon>
        <taxon>Bacteroidota</taxon>
        <taxon>Bacteroidia</taxon>
        <taxon>Bacteroidales</taxon>
        <taxon>Bacteroidaceae</taxon>
        <taxon>Bacteroides</taxon>
    </lineage>
</organism>
<evidence type="ECO:0000256" key="4">
    <source>
        <dbReference type="ARBA" id="ARBA00023136"/>
    </source>
</evidence>
<keyword evidence="3" id="KW-0732">Signal</keyword>